<proteinExistence type="predicted"/>
<feature type="region of interest" description="Disordered" evidence="1">
    <location>
        <begin position="34"/>
        <end position="55"/>
    </location>
</feature>
<gene>
    <name evidence="3" type="ORF">SS37_20715</name>
</gene>
<organism evidence="3 4">
    <name type="scientific">Enterobacter sichuanensis</name>
    <dbReference type="NCBI Taxonomy" id="2071710"/>
    <lineage>
        <taxon>Bacteria</taxon>
        <taxon>Pseudomonadati</taxon>
        <taxon>Pseudomonadota</taxon>
        <taxon>Gammaproteobacteria</taxon>
        <taxon>Enterobacterales</taxon>
        <taxon>Enterobacteriaceae</taxon>
        <taxon>Enterobacter</taxon>
        <taxon>Enterobacter cloacae complex</taxon>
    </lineage>
</organism>
<comment type="caution">
    <text evidence="3">The sequence shown here is derived from an EMBL/GenBank/DDBJ whole genome shotgun (WGS) entry which is preliminary data.</text>
</comment>
<dbReference type="InterPro" id="IPR056133">
    <property type="entry name" value="DUF7716"/>
</dbReference>
<accession>A0A0F1AIS4</accession>
<feature type="domain" description="DUF7716" evidence="2">
    <location>
        <begin position="3"/>
        <end position="86"/>
    </location>
</feature>
<evidence type="ECO:0000259" key="2">
    <source>
        <dbReference type="Pfam" id="PF24832"/>
    </source>
</evidence>
<reference evidence="3 4" key="1">
    <citation type="submission" date="2015-03" db="EMBL/GenBank/DDBJ databases">
        <authorList>
            <person name="McCorrison J."/>
            <person name="Sanka R."/>
            <person name="Adams M."/>
            <person name="Brinkac L."/>
            <person name="Nierman W."/>
            <person name="Sutton G."/>
            <person name="Nelson K."/>
            <person name="Kiedrowski L."/>
            <person name="Guerrero D."/>
            <person name="Bonomo R."/>
        </authorList>
    </citation>
    <scope>NUCLEOTIDE SEQUENCE [LARGE SCALE GENOMIC DNA]</scope>
    <source>
        <strain evidence="3 4">35699</strain>
    </source>
</reference>
<evidence type="ECO:0000256" key="1">
    <source>
        <dbReference type="SAM" id="MobiDB-lite"/>
    </source>
</evidence>
<protein>
    <recommendedName>
        <fullName evidence="2">DUF7716 domain-containing protein</fullName>
    </recommendedName>
</protein>
<dbReference type="EMBL" id="JZYX01000052">
    <property type="protein sequence ID" value="KJN20964.1"/>
    <property type="molecule type" value="Genomic_DNA"/>
</dbReference>
<name>A0A0F1AIS4_9ENTR</name>
<dbReference type="AlphaFoldDB" id="A0A0F1AIS4"/>
<dbReference type="PATRIC" id="fig|1619248.3.peg.3819"/>
<evidence type="ECO:0000313" key="3">
    <source>
        <dbReference type="EMBL" id="KJN20964.1"/>
    </source>
</evidence>
<dbReference type="RefSeq" id="WP_045286512.1">
    <property type="nucleotide sequence ID" value="NZ_JZYX01000052.1"/>
</dbReference>
<dbReference type="OrthoDB" id="6425046at2"/>
<dbReference type="Proteomes" id="UP000033352">
    <property type="component" value="Unassembled WGS sequence"/>
</dbReference>
<dbReference type="Pfam" id="PF24832">
    <property type="entry name" value="DUF7716"/>
    <property type="match status" value="1"/>
</dbReference>
<evidence type="ECO:0000313" key="4">
    <source>
        <dbReference type="Proteomes" id="UP000033352"/>
    </source>
</evidence>
<sequence length="87" mass="9493">MPLITIRELLTNPQANPEGWLFLPPDSENWSLDTEGVFSTDGSDNEPGSDNHLPVQAKQDGWLETLDNATIEDIVDSSQEQLGTPSG</sequence>